<dbReference type="EMBL" id="VJZA01000067">
    <property type="protein sequence ID" value="TVT18053.1"/>
    <property type="molecule type" value="Genomic_DNA"/>
</dbReference>
<evidence type="ECO:0000313" key="2">
    <source>
        <dbReference type="EMBL" id="TVT18053.1"/>
    </source>
</evidence>
<organism evidence="2 3">
    <name type="scientific">Amycolatopsis acidiphila</name>
    <dbReference type="NCBI Taxonomy" id="715473"/>
    <lineage>
        <taxon>Bacteria</taxon>
        <taxon>Bacillati</taxon>
        <taxon>Actinomycetota</taxon>
        <taxon>Actinomycetes</taxon>
        <taxon>Pseudonocardiales</taxon>
        <taxon>Pseudonocardiaceae</taxon>
        <taxon>Amycolatopsis</taxon>
    </lineage>
</organism>
<proteinExistence type="predicted"/>
<comment type="caution">
    <text evidence="2">The sequence shown here is derived from an EMBL/GenBank/DDBJ whole genome shotgun (WGS) entry which is preliminary data.</text>
</comment>
<dbReference type="AlphaFoldDB" id="A0A558A1B2"/>
<dbReference type="RefSeq" id="WP_144643109.1">
    <property type="nucleotide sequence ID" value="NZ_BNAX01000001.1"/>
</dbReference>
<keyword evidence="3" id="KW-1185">Reference proteome</keyword>
<name>A0A558A1B2_9PSEU</name>
<gene>
    <name evidence="2" type="ORF">FNH06_29025</name>
</gene>
<evidence type="ECO:0008006" key="4">
    <source>
        <dbReference type="Google" id="ProtNLM"/>
    </source>
</evidence>
<feature type="transmembrane region" description="Helical" evidence="1">
    <location>
        <begin position="84"/>
        <end position="106"/>
    </location>
</feature>
<feature type="transmembrane region" description="Helical" evidence="1">
    <location>
        <begin position="51"/>
        <end position="72"/>
    </location>
</feature>
<dbReference type="OrthoDB" id="5194333at2"/>
<sequence>MSRTRRVAVTSPQTRLAHAHRRASGPWRTPRLDAAESARALSLYRRQRRPALLTLAGLLTLLCGLPVVFTLLPGLDQVRVGGIPLSWLMLGVLPFPVMVLLAAWQLRRAEEIEDDR</sequence>
<reference evidence="2 3" key="1">
    <citation type="submission" date="2019-07" db="EMBL/GenBank/DDBJ databases">
        <title>New species of Amycolatopsis and Streptomyces.</title>
        <authorList>
            <person name="Duangmal K."/>
            <person name="Teo W.F.A."/>
            <person name="Lipun K."/>
        </authorList>
    </citation>
    <scope>NUCLEOTIDE SEQUENCE [LARGE SCALE GENOMIC DNA]</scope>
    <source>
        <strain evidence="2 3">JCM 30562</strain>
    </source>
</reference>
<protein>
    <recommendedName>
        <fullName evidence="4">DUF485 domain-containing protein</fullName>
    </recommendedName>
</protein>
<keyword evidence="1" id="KW-1133">Transmembrane helix</keyword>
<keyword evidence="1" id="KW-0472">Membrane</keyword>
<dbReference type="Proteomes" id="UP000318578">
    <property type="component" value="Unassembled WGS sequence"/>
</dbReference>
<evidence type="ECO:0000256" key="1">
    <source>
        <dbReference type="SAM" id="Phobius"/>
    </source>
</evidence>
<evidence type="ECO:0000313" key="3">
    <source>
        <dbReference type="Proteomes" id="UP000318578"/>
    </source>
</evidence>
<keyword evidence="1" id="KW-0812">Transmembrane</keyword>
<accession>A0A558A1B2</accession>